<evidence type="ECO:0000313" key="3">
    <source>
        <dbReference type="EMBL" id="EPQ50568.1"/>
    </source>
</evidence>
<dbReference type="PANTHER" id="PTHR10098">
    <property type="entry name" value="RAPSYN-RELATED"/>
    <property type="match status" value="1"/>
</dbReference>
<gene>
    <name evidence="3" type="ORF">GLOTRDRAFT_96845</name>
</gene>
<dbReference type="SUPFAM" id="SSF81901">
    <property type="entry name" value="HCP-like"/>
    <property type="match status" value="2"/>
</dbReference>
<dbReference type="OrthoDB" id="9991317at2759"/>
<keyword evidence="4" id="KW-1185">Reference proteome</keyword>
<feature type="domain" description="CHAT" evidence="2">
    <location>
        <begin position="1049"/>
        <end position="1333"/>
    </location>
</feature>
<dbReference type="InterPro" id="IPR011990">
    <property type="entry name" value="TPR-like_helical_dom_sf"/>
</dbReference>
<evidence type="ECO:0000259" key="2">
    <source>
        <dbReference type="Pfam" id="PF12770"/>
    </source>
</evidence>
<dbReference type="OMA" id="AAFPVDW"/>
<dbReference type="KEGG" id="gtr:GLOTRDRAFT_96845"/>
<feature type="region of interest" description="Disordered" evidence="1">
    <location>
        <begin position="906"/>
        <end position="933"/>
    </location>
</feature>
<dbReference type="HOGENOM" id="CLU_001305_0_3_1"/>
<dbReference type="SMART" id="SM00028">
    <property type="entry name" value="TPR"/>
    <property type="match status" value="3"/>
</dbReference>
<dbReference type="Pfam" id="PF12770">
    <property type="entry name" value="CHAT"/>
    <property type="match status" value="1"/>
</dbReference>
<accession>S7PT45</accession>
<dbReference type="Proteomes" id="UP000030669">
    <property type="component" value="Unassembled WGS sequence"/>
</dbReference>
<feature type="compositionally biased region" description="Basic and acidic residues" evidence="1">
    <location>
        <begin position="10"/>
        <end position="19"/>
    </location>
</feature>
<name>S7PT45_GLOTA</name>
<dbReference type="PANTHER" id="PTHR10098:SF112">
    <property type="entry name" value="SLR0380 PROTEIN"/>
    <property type="match status" value="1"/>
</dbReference>
<dbReference type="EMBL" id="KB469314">
    <property type="protein sequence ID" value="EPQ50568.1"/>
    <property type="molecule type" value="Genomic_DNA"/>
</dbReference>
<reference evidence="3 4" key="1">
    <citation type="journal article" date="2012" name="Science">
        <title>The Paleozoic origin of enzymatic lignin decomposition reconstructed from 31 fungal genomes.</title>
        <authorList>
            <person name="Floudas D."/>
            <person name="Binder M."/>
            <person name="Riley R."/>
            <person name="Barry K."/>
            <person name="Blanchette R.A."/>
            <person name="Henrissat B."/>
            <person name="Martinez A.T."/>
            <person name="Otillar R."/>
            <person name="Spatafora J.W."/>
            <person name="Yadav J.S."/>
            <person name="Aerts A."/>
            <person name="Benoit I."/>
            <person name="Boyd A."/>
            <person name="Carlson A."/>
            <person name="Copeland A."/>
            <person name="Coutinho P.M."/>
            <person name="de Vries R.P."/>
            <person name="Ferreira P."/>
            <person name="Findley K."/>
            <person name="Foster B."/>
            <person name="Gaskell J."/>
            <person name="Glotzer D."/>
            <person name="Gorecki P."/>
            <person name="Heitman J."/>
            <person name="Hesse C."/>
            <person name="Hori C."/>
            <person name="Igarashi K."/>
            <person name="Jurgens J.A."/>
            <person name="Kallen N."/>
            <person name="Kersten P."/>
            <person name="Kohler A."/>
            <person name="Kuees U."/>
            <person name="Kumar T.K.A."/>
            <person name="Kuo A."/>
            <person name="LaButti K."/>
            <person name="Larrondo L.F."/>
            <person name="Lindquist E."/>
            <person name="Ling A."/>
            <person name="Lombard V."/>
            <person name="Lucas S."/>
            <person name="Lundell T."/>
            <person name="Martin R."/>
            <person name="McLaughlin D.J."/>
            <person name="Morgenstern I."/>
            <person name="Morin E."/>
            <person name="Murat C."/>
            <person name="Nagy L.G."/>
            <person name="Nolan M."/>
            <person name="Ohm R.A."/>
            <person name="Patyshakuliyeva A."/>
            <person name="Rokas A."/>
            <person name="Ruiz-Duenas F.J."/>
            <person name="Sabat G."/>
            <person name="Salamov A."/>
            <person name="Samejima M."/>
            <person name="Schmutz J."/>
            <person name="Slot J.C."/>
            <person name="St John F."/>
            <person name="Stenlid J."/>
            <person name="Sun H."/>
            <person name="Sun S."/>
            <person name="Syed K."/>
            <person name="Tsang A."/>
            <person name="Wiebenga A."/>
            <person name="Young D."/>
            <person name="Pisabarro A."/>
            <person name="Eastwood D.C."/>
            <person name="Martin F."/>
            <person name="Cullen D."/>
            <person name="Grigoriev I.V."/>
            <person name="Hibbett D.S."/>
        </authorList>
    </citation>
    <scope>NUCLEOTIDE SEQUENCE [LARGE SCALE GENOMIC DNA]</scope>
    <source>
        <strain evidence="3 4">ATCC 11539</strain>
    </source>
</reference>
<dbReference type="RefSeq" id="XP_007870848.1">
    <property type="nucleotide sequence ID" value="XM_007872657.1"/>
</dbReference>
<dbReference type="Gene3D" id="1.25.40.10">
    <property type="entry name" value="Tetratricopeptide repeat domain"/>
    <property type="match status" value="4"/>
</dbReference>
<dbReference type="InterPro" id="IPR008928">
    <property type="entry name" value="6-hairpin_glycosidase_sf"/>
</dbReference>
<dbReference type="InterPro" id="IPR024983">
    <property type="entry name" value="CHAT_dom"/>
</dbReference>
<dbReference type="InterPro" id="IPR019734">
    <property type="entry name" value="TPR_rpt"/>
</dbReference>
<dbReference type="GeneID" id="19309908"/>
<organism evidence="3 4">
    <name type="scientific">Gloeophyllum trabeum (strain ATCC 11539 / FP-39264 / Madison 617)</name>
    <name type="common">Brown rot fungus</name>
    <dbReference type="NCBI Taxonomy" id="670483"/>
    <lineage>
        <taxon>Eukaryota</taxon>
        <taxon>Fungi</taxon>
        <taxon>Dikarya</taxon>
        <taxon>Basidiomycota</taxon>
        <taxon>Agaricomycotina</taxon>
        <taxon>Agaricomycetes</taxon>
        <taxon>Gloeophyllales</taxon>
        <taxon>Gloeophyllaceae</taxon>
        <taxon>Gloeophyllum</taxon>
    </lineage>
</organism>
<feature type="region of interest" description="Disordered" evidence="1">
    <location>
        <begin position="1"/>
        <end position="31"/>
    </location>
</feature>
<dbReference type="STRING" id="670483.S7PT45"/>
<dbReference type="SUPFAM" id="SSF48208">
    <property type="entry name" value="Six-hairpin glycosidases"/>
    <property type="match status" value="1"/>
</dbReference>
<dbReference type="eggNOG" id="KOG4626">
    <property type="taxonomic scope" value="Eukaryota"/>
</dbReference>
<protein>
    <recommendedName>
        <fullName evidence="2">CHAT domain-containing protein</fullName>
    </recommendedName>
</protein>
<proteinExistence type="predicted"/>
<evidence type="ECO:0000313" key="4">
    <source>
        <dbReference type="Proteomes" id="UP000030669"/>
    </source>
</evidence>
<evidence type="ECO:0000256" key="1">
    <source>
        <dbReference type="SAM" id="MobiDB-lite"/>
    </source>
</evidence>
<dbReference type="GO" id="GO:0005975">
    <property type="term" value="P:carbohydrate metabolic process"/>
    <property type="evidence" value="ECO:0007669"/>
    <property type="project" value="InterPro"/>
</dbReference>
<sequence>MINPSGRSSPSDRGESYERDAEEPPDIDNPGFDLLDRYALNGNPDDLELAISHLSSGLARVLPHDRNNLRLFQKDLALAYRMRFRRGGDVADIDKTLEYHQRALENTPEDHPDFARWVYHLGTARQLRHERTRDRDDLERVLACYQKAIRHAPPDYDNISEWYNSLGQAHFMRYDAVQDTEDLEAGLRCHQDAVERCPGDHPDHPLWLHFLAIACRRSYGARRNLRDIDMAIEYARCAREELLDDSLDLPLYEADTDLADAYMARYKESGDIKDLNSAVECYQKAFDEVPKDNDELPTIAENAGLAYAQVYERFGRAEDLANSLKILHVAMDNIPEDHMPHWHSCLGGVYASSYHKTGNIQDLQSSTNHHKEAVDNTPCDDPDYPSWKYNLAACSQLRFDRLGDLDDLDATFLHLKEGLDKANAKQPIFSKPQASLAQAYLAKYQRWGDPKDIEKALELNQQVITDSPLEGPELYSCVSMITAAYRHKYGREGDVQYLQLAAEHSKKVMDVIQQGDTNLARYQYDYGITLQYLYERTGILEDINIALQITQQAIANTSTDDPDMPLWVNGLGISYQHRYDRLGQLHDLEEAVACHKRAVELLPNNHVDLPAMENSLGIAYGERYDRLKNPEDLELAIFYKQKAVDRTPKEHSELCNFENNLGFAYQERYKHSHDLNDLDTAISYYQRALEHTPEGHRDSFAWHNSMATAYHNKYDHLGDQDLLDKAICHASLALEGVALHPPDCAQWEYDLASIYQSSYDSQMNVAHLDLALERFAKGSDSYQSTAFSRFRSAVEGAKLAHKVNRIPNAQEAYSKAFDLLPQVIWLGVNFSDRQHALSYASELALDAAACYVTAGAPERAVELLEQGRSILISQLLNLRTDLDMIEDIQPDLARELRAVSNQLQTHPTEDFDDQNEELADKPGQQPHRRNTSSMRMQLAERWEMLVASVRKRPGLEHFLGPQPFSSLKQCAKKGVAVILNCSQFRCDALIILPNATSVHVVPLESVSQQKVAKLRVNLGEWTGAFRSRDINSDSNRHIRRHAVNKTFGELLEELFSAVVQPVFNQLESLKIEREHRRIWWCPTGAFSSLPFHAAALHGEMKREAIPHYISSYIPTLHSLCKAQDDFQTSGARENSKILVVSVPDIAGKPELSLPYTRSEVTVIRNVTNGEFRVDLTGAEVSNQPLIDILPQCYWAHFACHGVQDDTDPLKSGLIMADGGRLQLSELLRLDLPKASFAFLSACQTALGDRKLTDEALHLAGGMLFAGFKSAIATLWSISDADGPRVARDVYDYCCDADGMPDPSKTAEGLHRAVVNLRNSGVAMSRWVPFIHMGM</sequence>